<dbReference type="InterPro" id="IPR006059">
    <property type="entry name" value="SBP"/>
</dbReference>
<accession>A0A2N3KMP8</accession>
<dbReference type="Pfam" id="PF13416">
    <property type="entry name" value="SBP_bac_8"/>
    <property type="match status" value="1"/>
</dbReference>
<reference evidence="1 2" key="1">
    <citation type="submission" date="2017-09" db="EMBL/GenBank/DDBJ databases">
        <title>Biodiversity and function of Thalassospira species in the particle-attached aromatic-hydrocarbon-degrading consortia from the surface seawater of the South China Sea.</title>
        <authorList>
            <person name="Dong C."/>
            <person name="Liu R."/>
            <person name="Shao Z."/>
        </authorList>
    </citation>
    <scope>NUCLEOTIDE SEQUENCE [LARGE SCALE GENOMIC DNA]</scope>
    <source>
        <strain evidence="1 2">CSC1P2</strain>
    </source>
</reference>
<evidence type="ECO:0000313" key="2">
    <source>
        <dbReference type="Proteomes" id="UP000233597"/>
    </source>
</evidence>
<proteinExistence type="predicted"/>
<dbReference type="RefSeq" id="WP_101269242.1">
    <property type="nucleotide sequence ID" value="NZ_NWTK01000013.1"/>
</dbReference>
<evidence type="ECO:0000313" key="1">
    <source>
        <dbReference type="EMBL" id="PKR51827.1"/>
    </source>
</evidence>
<dbReference type="EMBL" id="NWTK01000013">
    <property type="protein sequence ID" value="PKR51827.1"/>
    <property type="molecule type" value="Genomic_DNA"/>
</dbReference>
<name>A0A2N3KMP8_9PROT</name>
<dbReference type="AlphaFoldDB" id="A0A2N3KMP8"/>
<dbReference type="OrthoDB" id="9811622at2"/>
<protein>
    <submittedName>
        <fullName evidence="1">ABC transporter substrate-binding protein</fullName>
    </submittedName>
</protein>
<organism evidence="1 2">
    <name type="scientific">Thalassospira marina</name>
    <dbReference type="NCBI Taxonomy" id="2048283"/>
    <lineage>
        <taxon>Bacteria</taxon>
        <taxon>Pseudomonadati</taxon>
        <taxon>Pseudomonadota</taxon>
        <taxon>Alphaproteobacteria</taxon>
        <taxon>Rhodospirillales</taxon>
        <taxon>Thalassospiraceae</taxon>
        <taxon>Thalassospira</taxon>
    </lineage>
</organism>
<gene>
    <name evidence="1" type="ORF">COO20_18480</name>
</gene>
<dbReference type="SUPFAM" id="SSF53850">
    <property type="entry name" value="Periplasmic binding protein-like II"/>
    <property type="match status" value="1"/>
</dbReference>
<dbReference type="Gene3D" id="3.40.190.10">
    <property type="entry name" value="Periplasmic binding protein-like II"/>
    <property type="match status" value="1"/>
</dbReference>
<dbReference type="Proteomes" id="UP000233597">
    <property type="component" value="Unassembled WGS sequence"/>
</dbReference>
<comment type="caution">
    <text evidence="1">The sequence shown here is derived from an EMBL/GenBank/DDBJ whole genome shotgun (WGS) entry which is preliminary data.</text>
</comment>
<sequence length="380" mass="41782">MKQANIHLKGMTWSHPRGYDPMVACSKIWQETAGVSISWDKRSLQDFETYPVEELAKSYDLIVIDHPHVGQITDEGCLAPLDEAERAAELRMLISASIGGSVKSYYWRGHQWALPIDAAAQVQAYRPDRQAGPLQSWQDVLKQADKGEVILPLLPPHSLMSFYTLCANSGTPCNVTENTILVDRETGKKAYLALAELAARMIPDVFAMDPIAVLEDMTQPDSRHSVSPLIYGYVNYAIRGFRPNPVIFDNIAGFGGQSVAGSALGGTGIAVSAFCQHRNAAIDFAYWVAGKTAQSGPYWQTGGQPAHAQAWENTLLNRQTGNFYRNTAATLKSAWVRPRHNGYMAFQTAAATLLTNTLRDQADADKTLDQLDVLFAESFA</sequence>